<dbReference type="Pfam" id="PF07833">
    <property type="entry name" value="Cu_amine_oxidN1"/>
    <property type="match status" value="1"/>
</dbReference>
<organism evidence="2 3">
    <name type="scientific">Alkaliphilus peptidifermentans DSM 18978</name>
    <dbReference type="NCBI Taxonomy" id="1120976"/>
    <lineage>
        <taxon>Bacteria</taxon>
        <taxon>Bacillati</taxon>
        <taxon>Bacillota</taxon>
        <taxon>Clostridia</taxon>
        <taxon>Peptostreptococcales</taxon>
        <taxon>Natronincolaceae</taxon>
        <taxon>Alkaliphilus</taxon>
    </lineage>
</organism>
<dbReference type="AlphaFoldDB" id="A0A1G5IJY8"/>
<proteinExistence type="predicted"/>
<sequence>MPLSSIFDFGGKQNVPVALGKNEIKIDGKTHLLDAIPFIDGASNRTLVPIRFISEALGAEVIWLPETRQVLIKDGEKEILLTIGSKEVLVNGEVIMIDCEAVILPPGRTYAPLRFICEALGATVEYDPETREIMIVK</sequence>
<protein>
    <submittedName>
        <fullName evidence="2">Copper amine oxidase N-terminal domain-containing protein</fullName>
    </submittedName>
</protein>
<keyword evidence="3" id="KW-1185">Reference proteome</keyword>
<evidence type="ECO:0000313" key="2">
    <source>
        <dbReference type="EMBL" id="SCY76362.1"/>
    </source>
</evidence>
<feature type="domain" description="Copper amine oxidase-like N-terminal" evidence="1">
    <location>
        <begin position="26"/>
        <end position="135"/>
    </location>
</feature>
<dbReference type="InterPro" id="IPR036582">
    <property type="entry name" value="Mao_N_sf"/>
</dbReference>
<evidence type="ECO:0000259" key="1">
    <source>
        <dbReference type="Pfam" id="PF07833"/>
    </source>
</evidence>
<dbReference type="EMBL" id="FMUS01000015">
    <property type="protein sequence ID" value="SCY76362.1"/>
    <property type="molecule type" value="Genomic_DNA"/>
</dbReference>
<evidence type="ECO:0000313" key="3">
    <source>
        <dbReference type="Proteomes" id="UP000198636"/>
    </source>
</evidence>
<dbReference type="Gene3D" id="3.30.457.10">
    <property type="entry name" value="Copper amine oxidase-like, N-terminal domain"/>
    <property type="match status" value="1"/>
</dbReference>
<reference evidence="2 3" key="1">
    <citation type="submission" date="2016-10" db="EMBL/GenBank/DDBJ databases">
        <authorList>
            <person name="de Groot N.N."/>
        </authorList>
    </citation>
    <scope>NUCLEOTIDE SEQUENCE [LARGE SCALE GENOMIC DNA]</scope>
    <source>
        <strain evidence="2 3">DSM 18978</strain>
    </source>
</reference>
<dbReference type="OrthoDB" id="9769314at2"/>
<dbReference type="SUPFAM" id="SSF55383">
    <property type="entry name" value="Copper amine oxidase, domain N"/>
    <property type="match status" value="1"/>
</dbReference>
<dbReference type="Proteomes" id="UP000198636">
    <property type="component" value="Unassembled WGS sequence"/>
</dbReference>
<dbReference type="STRING" id="1120976.SAMN03080606_02422"/>
<gene>
    <name evidence="2" type="ORF">SAMN03080606_02422</name>
</gene>
<dbReference type="InterPro" id="IPR012854">
    <property type="entry name" value="Cu_amine_oxidase-like_N"/>
</dbReference>
<accession>A0A1G5IJY8</accession>
<dbReference type="RefSeq" id="WP_091543698.1">
    <property type="nucleotide sequence ID" value="NZ_FMUS01000015.1"/>
</dbReference>
<name>A0A1G5IJY8_9FIRM</name>